<evidence type="ECO:0000259" key="22">
    <source>
        <dbReference type="Pfam" id="PF08264"/>
    </source>
</evidence>
<dbReference type="GO" id="GO:0006428">
    <property type="term" value="P:isoleucyl-tRNA aminoacylation"/>
    <property type="evidence" value="ECO:0007669"/>
    <property type="project" value="UniProtKB-UniRule"/>
</dbReference>
<evidence type="ECO:0000256" key="1">
    <source>
        <dbReference type="ARBA" id="ARBA00001946"/>
    </source>
</evidence>
<accession>A0A6G8FJ86</accession>
<keyword evidence="11 18" id="KW-0067">ATP-binding</keyword>
<feature type="short sequence motif" description="'KMSKS' region" evidence="18">
    <location>
        <begin position="660"/>
        <end position="664"/>
    </location>
</feature>
<comment type="domain">
    <text evidence="18">IleRS has two distinct active sites: one for aminoacylation and one for editing. The misactivated valine is translocated from the active site to the editing site, which sterically excludes the correctly activated isoleucine. The single editing site contains two valyl binding pockets, one specific for each substrate (Val-AMP or Val-tRNA(Ile)).</text>
</comment>
<evidence type="ECO:0000256" key="2">
    <source>
        <dbReference type="ARBA" id="ARBA00001947"/>
    </source>
</evidence>
<dbReference type="PROSITE" id="PS00178">
    <property type="entry name" value="AA_TRNA_LIGASE_I"/>
    <property type="match status" value="1"/>
</dbReference>
<dbReference type="SUPFAM" id="SSF50677">
    <property type="entry name" value="ValRS/IleRS/LeuRS editing domain"/>
    <property type="match status" value="1"/>
</dbReference>
<keyword evidence="7 18" id="KW-0436">Ligase</keyword>
<evidence type="ECO:0000256" key="8">
    <source>
        <dbReference type="ARBA" id="ARBA00022723"/>
    </source>
</evidence>
<evidence type="ECO:0000256" key="11">
    <source>
        <dbReference type="ARBA" id="ARBA00022840"/>
    </source>
</evidence>
<dbReference type="InterPro" id="IPR014729">
    <property type="entry name" value="Rossmann-like_a/b/a_fold"/>
</dbReference>
<dbReference type="InterPro" id="IPR002301">
    <property type="entry name" value="Ile-tRNA-ligase"/>
</dbReference>
<evidence type="ECO:0000256" key="18">
    <source>
        <dbReference type="HAMAP-Rule" id="MF_02003"/>
    </source>
</evidence>
<dbReference type="Pfam" id="PF19302">
    <property type="entry name" value="DUF5915"/>
    <property type="match status" value="1"/>
</dbReference>
<gene>
    <name evidence="18" type="primary">ileS</name>
    <name evidence="23" type="ORF">G7067_09005</name>
</gene>
<keyword evidence="14 18" id="KW-0030">Aminoacyl-tRNA synthetase</keyword>
<evidence type="ECO:0000256" key="6">
    <source>
        <dbReference type="ARBA" id="ARBA00022490"/>
    </source>
</evidence>
<dbReference type="PANTHER" id="PTHR42780">
    <property type="entry name" value="SOLEUCYL-TRNA SYNTHETASE"/>
    <property type="match status" value="1"/>
</dbReference>
<dbReference type="GO" id="GO:0000049">
    <property type="term" value="F:tRNA binding"/>
    <property type="evidence" value="ECO:0007669"/>
    <property type="project" value="InterPro"/>
</dbReference>
<dbReference type="Pfam" id="PF00133">
    <property type="entry name" value="tRNA-synt_1"/>
    <property type="match status" value="1"/>
</dbReference>
<dbReference type="GO" id="GO:0005737">
    <property type="term" value="C:cytoplasm"/>
    <property type="evidence" value="ECO:0007669"/>
    <property type="project" value="UniProtKB-SubCell"/>
</dbReference>
<reference evidence="23 24" key="1">
    <citation type="submission" date="2020-03" db="EMBL/GenBank/DDBJ databases">
        <title>Leucobacter sp. nov., isolated from beetles.</title>
        <authorList>
            <person name="Hyun D.-W."/>
            <person name="Bae J.-W."/>
        </authorList>
    </citation>
    <scope>NUCLEOTIDE SEQUENCE [LARGE SCALE GENOMIC DNA]</scope>
    <source>
        <strain evidence="23 24">HDW9B</strain>
    </source>
</reference>
<evidence type="ECO:0000259" key="21">
    <source>
        <dbReference type="Pfam" id="PF08245"/>
    </source>
</evidence>
<comment type="catalytic activity">
    <reaction evidence="17 18">
        <text>tRNA(Ile) + L-isoleucine + ATP = L-isoleucyl-tRNA(Ile) + AMP + diphosphate</text>
        <dbReference type="Rhea" id="RHEA:11060"/>
        <dbReference type="Rhea" id="RHEA-COMP:9666"/>
        <dbReference type="Rhea" id="RHEA-COMP:9695"/>
        <dbReference type="ChEBI" id="CHEBI:30616"/>
        <dbReference type="ChEBI" id="CHEBI:33019"/>
        <dbReference type="ChEBI" id="CHEBI:58045"/>
        <dbReference type="ChEBI" id="CHEBI:78442"/>
        <dbReference type="ChEBI" id="CHEBI:78528"/>
        <dbReference type="ChEBI" id="CHEBI:456215"/>
        <dbReference type="EC" id="6.1.1.5"/>
    </reaction>
</comment>
<feature type="domain" description="Mur ligase central" evidence="21">
    <location>
        <begin position="1199"/>
        <end position="1431"/>
    </location>
</feature>
<keyword evidence="12" id="KW-0460">Magnesium</keyword>
<dbReference type="SUPFAM" id="SSF53623">
    <property type="entry name" value="MurD-like peptide ligases, catalytic domain"/>
    <property type="match status" value="1"/>
</dbReference>
<sequence>MSYPQQSTGAASDQAQPAEHVAHVGAAFGVSPSPKLPEMEERVLAFWAADDTFRESIRQRDTAEEWVFNDGPPFANGLPHYGHLLTGYAKDVFPRFQTMLGKKVERRFGWDTHGLPAELEAMKQLGITEKTEIEEMGVAAFNEKARESVLQYTREWEEYVTRQARWVDFENDYKTLNLDYMESVIWAFKRLYDKGLAYEGSRILPYCWRDETPLSNHELRMDDDVYQMRQDPSVTVTFPLEGGKAKELGIEGARALAWTTTPWTLPTNLALAVGPEIEYAILPAGPEGAADGGVANETQYLLAVDLVGNHAKDLGYASAEEATAAVTRTIRGAELAGVRYERLFDYYADTETWGTAQAWQILVDDYVSTSDGTGIVHQAPAYGEDDQRLATAAGIPTIVSLDEGGRFVGAVPDVAGELWMDANRPLIRMLKESQRLLREQSYVHSYPHCWRCRNPLIYKAVSSWFVRVTELKDRMLETNEQITWVPENVKHGQFGKWLEGARDWSISRNRFWGSPIPVWKSDNPDYPRVDVYGSVAELEADFGELPRNESGEIDLHRPYIDQLTRPNPDDPSGASTMRRIEDVLDVWFDSGSMPFAQAHYPFENQDWFDTHQPADFIVEYIGQTRGWFYVQHVLATALFDRPAFKNVISHGIVLGSDGNKMSKSLRNYPDVNEVFNRDGSDAMRWFLMASPVVRGGNLIVTEEGIREGVRQFILPLWSTWYFFSLYANADNLSAERRTDSTDPLDRYILAKTGDLVREVEGHLAGLDTTSAAESLRAYADVLTNWYVRRSRDRFWEGTQGATGKPTNRQAFDTLYTVLETVARVAAPMAPLVTEELWRGLTGGRSVHLTDWPDAAEFPSDPELVAAMDELRQITSHALSLRKARRLRVRLPLATLTVVTARPDALEPFADILREELNVKAVELVQQTASSAADHGIVHTLAVNARAAGPRLGKQVQQAIKAAKSGDWSETDGVVTAGGITLEPHEYELTLNVGGSTPVERAEGESKPSERPALALIPGGGFVLLETATTPELEAEGIARDAIRAVQEARKNAGLEVSDRIVLALVAAPEHASALESFSELIAAETLATAIAVEGSEDAAALEGVADRSIDGEVFLSTAAALGTEKAPSRSQSMPAISRGSNQVNSHMIGEASGNDSAARVYEALLERTGEANPRPRIDPVRRLAELAGSPQLSFPVVQVAGTNGKTSTSRAIESLLRAHGLRTGLFTSPHLIDFSERFQLDGEPVNADVLAAAWEELQLPLQVVDAELVAAGHGPITFFEALVVLGFTIFADAPVEVAVIEVGMGGEWDATNIVDAEVAVFTPIDLDHTEILGRDIATVARTKAGIIKPGCTVVTAVQDPAALTEIEAAAAKHQARLLVQGRDFRLAEDRLAVGGRQIGVVSATGQNYDPAFVPLHGKHQAENITLAIAAVEAFFGSERPVPEEVLDEGLGQLTSPGRLQLIGNDPVVYVDSAHNPHGARALVEAVTESFNFEELALVVGVLAEKDAASVLAALAPIAHQVTVTPVDSARTLDGEALFELASSAIPDTLIEVAHSLPEALDAARAWAGGADGRAVLVVGSVLLAGEAIAFSRSEGWGIA</sequence>
<keyword evidence="8 18" id="KW-0479">Metal-binding</keyword>
<dbReference type="InterPro" id="IPR009008">
    <property type="entry name" value="Val/Leu/Ile-tRNA-synth_edit"/>
</dbReference>
<comment type="subcellular location">
    <subcellularLocation>
        <location evidence="3 18">Cytoplasm</location>
    </subcellularLocation>
</comment>
<dbReference type="EMBL" id="CP049934">
    <property type="protein sequence ID" value="QIM16520.1"/>
    <property type="molecule type" value="Genomic_DNA"/>
</dbReference>
<dbReference type="PROSITE" id="PS01011">
    <property type="entry name" value="FOLYLPOLYGLU_SYNT_1"/>
    <property type="match status" value="1"/>
</dbReference>
<evidence type="ECO:0000256" key="9">
    <source>
        <dbReference type="ARBA" id="ARBA00022741"/>
    </source>
</evidence>
<dbReference type="GO" id="GO:0002161">
    <property type="term" value="F:aminoacyl-tRNA deacylase activity"/>
    <property type="evidence" value="ECO:0007669"/>
    <property type="project" value="InterPro"/>
</dbReference>
<dbReference type="FunFam" id="3.40.50.620:FF:000063">
    <property type="entry name" value="Isoleucine--tRNA ligase"/>
    <property type="match status" value="1"/>
</dbReference>
<dbReference type="InterPro" id="IPR001645">
    <property type="entry name" value="Folylpolyglutamate_synth"/>
</dbReference>
<dbReference type="Proteomes" id="UP000501387">
    <property type="component" value="Chromosome"/>
</dbReference>
<dbReference type="Pfam" id="PF08264">
    <property type="entry name" value="Anticodon_1"/>
    <property type="match status" value="1"/>
</dbReference>
<evidence type="ECO:0000256" key="5">
    <source>
        <dbReference type="ARBA" id="ARBA00011245"/>
    </source>
</evidence>
<keyword evidence="10 18" id="KW-0862">Zinc</keyword>
<evidence type="ECO:0000256" key="16">
    <source>
        <dbReference type="ARBA" id="ARBA00047493"/>
    </source>
</evidence>
<dbReference type="InterPro" id="IPR009080">
    <property type="entry name" value="tRNAsynth_Ia_anticodon-bd"/>
</dbReference>
<dbReference type="HAMAP" id="MF_02003">
    <property type="entry name" value="Ile_tRNA_synth_type2"/>
    <property type="match status" value="1"/>
</dbReference>
<evidence type="ECO:0000256" key="14">
    <source>
        <dbReference type="ARBA" id="ARBA00023146"/>
    </source>
</evidence>
<comment type="similarity">
    <text evidence="4 18">Belongs to the class-I aminoacyl-tRNA synthetase family. IleS type 2 subfamily.</text>
</comment>
<proteinExistence type="inferred from homology"/>
<dbReference type="GO" id="GO:0004326">
    <property type="term" value="F:tetrahydrofolylpolyglutamate synthase activity"/>
    <property type="evidence" value="ECO:0007669"/>
    <property type="project" value="UniProtKB-EC"/>
</dbReference>
<dbReference type="NCBIfam" id="TIGR01499">
    <property type="entry name" value="folC"/>
    <property type="match status" value="1"/>
</dbReference>
<dbReference type="InterPro" id="IPR023586">
    <property type="entry name" value="Ile-tRNA-ligase_type2"/>
</dbReference>
<dbReference type="FunFam" id="3.40.50.620:FF:000075">
    <property type="entry name" value="Isoleucine--tRNA ligase"/>
    <property type="match status" value="1"/>
</dbReference>
<dbReference type="CDD" id="cd07961">
    <property type="entry name" value="Anticodon_Ia_Ile_ABEc"/>
    <property type="match status" value="1"/>
</dbReference>
<dbReference type="InterPro" id="IPR004101">
    <property type="entry name" value="Mur_ligase_C"/>
</dbReference>
<dbReference type="InterPro" id="IPR001412">
    <property type="entry name" value="aa-tRNA-synth_I_CS"/>
</dbReference>
<dbReference type="PANTHER" id="PTHR42780:SF1">
    <property type="entry name" value="ISOLEUCINE--TRNA LIGASE, CYTOPLASMIC"/>
    <property type="match status" value="1"/>
</dbReference>
<keyword evidence="24" id="KW-1185">Reference proteome</keyword>
<dbReference type="InterPro" id="IPR036565">
    <property type="entry name" value="Mur-like_cat_sf"/>
</dbReference>
<evidence type="ECO:0000259" key="20">
    <source>
        <dbReference type="Pfam" id="PF02875"/>
    </source>
</evidence>
<feature type="domain" description="Mur ligase C-terminal" evidence="20">
    <location>
        <begin position="1457"/>
        <end position="1580"/>
    </location>
</feature>
<keyword evidence="13 18" id="KW-0648">Protein biosynthesis</keyword>
<dbReference type="Gene3D" id="1.10.730.10">
    <property type="entry name" value="Isoleucyl-tRNA Synthetase, Domain 1"/>
    <property type="match status" value="1"/>
</dbReference>
<dbReference type="PROSITE" id="PS01012">
    <property type="entry name" value="FOLYLPOLYGLU_SYNT_2"/>
    <property type="match status" value="1"/>
</dbReference>
<dbReference type="Pfam" id="PF08245">
    <property type="entry name" value="Mur_ligase_M"/>
    <property type="match status" value="1"/>
</dbReference>
<evidence type="ECO:0000256" key="4">
    <source>
        <dbReference type="ARBA" id="ARBA00007078"/>
    </source>
</evidence>
<dbReference type="Gene3D" id="3.90.190.20">
    <property type="entry name" value="Mur ligase, C-terminal domain"/>
    <property type="match status" value="1"/>
</dbReference>
<evidence type="ECO:0000256" key="3">
    <source>
        <dbReference type="ARBA" id="ARBA00004496"/>
    </source>
</evidence>
<dbReference type="InterPro" id="IPR013155">
    <property type="entry name" value="M/V/L/I-tRNA-synth_anticd-bd"/>
</dbReference>
<comment type="function">
    <text evidence="15 18">Catalyzes the attachment of isoleucine to tRNA(Ile). As IleRS can inadvertently accommodate and process structurally similar amino acids such as valine, to avoid such errors it has two additional distinct tRNA(Ile)-dependent editing activities. One activity is designated as 'pretransfer' editing and involves the hydrolysis of activated Val-AMP. The other activity is designated 'posttransfer' editing and involves deacylation of mischarged Val-tRNA(Ile).</text>
</comment>
<dbReference type="InterPro" id="IPR036615">
    <property type="entry name" value="Mur_ligase_C_dom_sf"/>
</dbReference>
<dbReference type="InterPro" id="IPR018109">
    <property type="entry name" value="Folylpolyglutamate_synth_CS"/>
</dbReference>
<evidence type="ECO:0000256" key="10">
    <source>
        <dbReference type="ARBA" id="ARBA00022833"/>
    </source>
</evidence>
<evidence type="ECO:0000256" key="7">
    <source>
        <dbReference type="ARBA" id="ARBA00022598"/>
    </source>
</evidence>
<dbReference type="InterPro" id="IPR013221">
    <property type="entry name" value="Mur_ligase_cen"/>
</dbReference>
<dbReference type="GO" id="GO:0008270">
    <property type="term" value="F:zinc ion binding"/>
    <property type="evidence" value="ECO:0007669"/>
    <property type="project" value="UniProtKB-UniRule"/>
</dbReference>
<dbReference type="FunFam" id="3.40.1190.10:FF:000011">
    <property type="entry name" value="Folylpolyglutamate synthase/dihydrofolate synthase"/>
    <property type="match status" value="1"/>
</dbReference>
<name>A0A6G8FJ86_9MICO</name>
<keyword evidence="6 18" id="KW-0963">Cytoplasm</keyword>
<feature type="domain" description="Methionyl/Valyl/Leucyl/Isoleucyl-tRNA synthetase anticodon-binding" evidence="22">
    <location>
        <begin position="745"/>
        <end position="891"/>
    </location>
</feature>
<comment type="catalytic activity">
    <reaction evidence="16">
        <text>(6S)-5,6,7,8-tetrahydrofolyl-(gamma-L-Glu)(n) + L-glutamate + ATP = (6S)-5,6,7,8-tetrahydrofolyl-(gamma-L-Glu)(n+1) + ADP + phosphate + H(+)</text>
        <dbReference type="Rhea" id="RHEA:10580"/>
        <dbReference type="Rhea" id="RHEA-COMP:14738"/>
        <dbReference type="Rhea" id="RHEA-COMP:14740"/>
        <dbReference type="ChEBI" id="CHEBI:15378"/>
        <dbReference type="ChEBI" id="CHEBI:29985"/>
        <dbReference type="ChEBI" id="CHEBI:30616"/>
        <dbReference type="ChEBI" id="CHEBI:43474"/>
        <dbReference type="ChEBI" id="CHEBI:141005"/>
        <dbReference type="ChEBI" id="CHEBI:456216"/>
        <dbReference type="EC" id="6.3.2.17"/>
    </reaction>
</comment>
<feature type="domain" description="Aminoacyl-tRNA synthetase class Ia" evidence="19">
    <location>
        <begin position="43"/>
        <end position="694"/>
    </location>
</feature>
<evidence type="ECO:0000256" key="12">
    <source>
        <dbReference type="ARBA" id="ARBA00022842"/>
    </source>
</evidence>
<dbReference type="SUPFAM" id="SSF52374">
    <property type="entry name" value="Nucleotidylyl transferase"/>
    <property type="match status" value="1"/>
</dbReference>
<dbReference type="Gene3D" id="3.90.740.10">
    <property type="entry name" value="Valyl/Leucyl/Isoleucyl-tRNA synthetase, editing domain"/>
    <property type="match status" value="1"/>
</dbReference>
<dbReference type="EC" id="6.1.1.5" evidence="18"/>
<dbReference type="Gene3D" id="3.40.50.620">
    <property type="entry name" value="HUPs"/>
    <property type="match status" value="2"/>
</dbReference>
<dbReference type="SUPFAM" id="SSF53244">
    <property type="entry name" value="MurD-like peptide ligases, peptide-binding domain"/>
    <property type="match status" value="1"/>
</dbReference>
<evidence type="ECO:0000313" key="23">
    <source>
        <dbReference type="EMBL" id="QIM16520.1"/>
    </source>
</evidence>
<feature type="short sequence motif" description="'HIGH' region" evidence="18">
    <location>
        <begin position="73"/>
        <end position="83"/>
    </location>
</feature>
<dbReference type="SUPFAM" id="SSF47323">
    <property type="entry name" value="Anticodon-binding domain of a subclass of class I aminoacyl-tRNA synthetases"/>
    <property type="match status" value="1"/>
</dbReference>
<dbReference type="InterPro" id="IPR033709">
    <property type="entry name" value="Anticodon_Ile_ABEc"/>
</dbReference>
<protein>
    <recommendedName>
        <fullName evidence="18">Isoleucine--tRNA ligase</fullName>
        <ecNumber evidence="18">6.1.1.5</ecNumber>
    </recommendedName>
    <alternativeName>
        <fullName evidence="18">Isoleucyl-tRNA synthetase</fullName>
        <shortName evidence="18">IleRS</shortName>
    </alternativeName>
</protein>
<comment type="subunit">
    <text evidence="5 18">Monomer.</text>
</comment>
<feature type="binding site" evidence="18">
    <location>
        <position position="663"/>
    </location>
    <ligand>
        <name>ATP</name>
        <dbReference type="ChEBI" id="CHEBI:30616"/>
    </ligand>
</feature>
<dbReference type="CDD" id="cd00818">
    <property type="entry name" value="IleRS_core"/>
    <property type="match status" value="1"/>
</dbReference>
<evidence type="ECO:0000313" key="24">
    <source>
        <dbReference type="Proteomes" id="UP000501387"/>
    </source>
</evidence>
<dbReference type="PRINTS" id="PR00984">
    <property type="entry name" value="TRNASYNTHILE"/>
</dbReference>
<dbReference type="Gene3D" id="3.40.1190.10">
    <property type="entry name" value="Mur-like, catalytic domain"/>
    <property type="match status" value="1"/>
</dbReference>
<dbReference type="InterPro" id="IPR002300">
    <property type="entry name" value="aa-tRNA-synth_Ia"/>
</dbReference>
<dbReference type="GO" id="GO:0004822">
    <property type="term" value="F:isoleucine-tRNA ligase activity"/>
    <property type="evidence" value="ECO:0007669"/>
    <property type="project" value="UniProtKB-UniRule"/>
</dbReference>
<organism evidence="23 24">
    <name type="scientific">Leucobacter insecticola</name>
    <dbReference type="NCBI Taxonomy" id="2714934"/>
    <lineage>
        <taxon>Bacteria</taxon>
        <taxon>Bacillati</taxon>
        <taxon>Actinomycetota</taxon>
        <taxon>Actinomycetes</taxon>
        <taxon>Micrococcales</taxon>
        <taxon>Microbacteriaceae</taxon>
        <taxon>Leucobacter</taxon>
    </lineage>
</organism>
<dbReference type="GO" id="GO:0005524">
    <property type="term" value="F:ATP binding"/>
    <property type="evidence" value="ECO:0007669"/>
    <property type="project" value="UniProtKB-UniRule"/>
</dbReference>
<keyword evidence="9 18" id="KW-0547">Nucleotide-binding</keyword>
<comment type="cofactor">
    <cofactor evidence="2 18">
        <name>Zn(2+)</name>
        <dbReference type="ChEBI" id="CHEBI:29105"/>
    </cofactor>
</comment>
<evidence type="ECO:0000256" key="15">
    <source>
        <dbReference type="ARBA" id="ARBA00025217"/>
    </source>
</evidence>
<evidence type="ECO:0000256" key="17">
    <source>
        <dbReference type="ARBA" id="ARBA00048359"/>
    </source>
</evidence>
<comment type="cofactor">
    <cofactor evidence="1">
        <name>Mg(2+)</name>
        <dbReference type="ChEBI" id="CHEBI:18420"/>
    </cofactor>
</comment>
<dbReference type="KEGG" id="lins:G7067_09005"/>
<evidence type="ECO:0000259" key="19">
    <source>
        <dbReference type="Pfam" id="PF00133"/>
    </source>
</evidence>
<evidence type="ECO:0000256" key="13">
    <source>
        <dbReference type="ARBA" id="ARBA00022917"/>
    </source>
</evidence>
<dbReference type="Pfam" id="PF02875">
    <property type="entry name" value="Mur_ligase_C"/>
    <property type="match status" value="1"/>
</dbReference>
<dbReference type="NCBIfam" id="TIGR00392">
    <property type="entry name" value="ileS"/>
    <property type="match status" value="1"/>
</dbReference>